<dbReference type="Gene3D" id="1.20.58.1540">
    <property type="entry name" value="Actin interacting protein 3, C-terminal domain"/>
    <property type="match status" value="1"/>
</dbReference>
<evidence type="ECO:0000256" key="1">
    <source>
        <dbReference type="SAM" id="MobiDB-lite"/>
    </source>
</evidence>
<organism evidence="2 3">
    <name type="scientific">Pleuronectes platessa</name>
    <name type="common">European plaice</name>
    <dbReference type="NCBI Taxonomy" id="8262"/>
    <lineage>
        <taxon>Eukaryota</taxon>
        <taxon>Metazoa</taxon>
        <taxon>Chordata</taxon>
        <taxon>Craniata</taxon>
        <taxon>Vertebrata</taxon>
        <taxon>Euteleostomi</taxon>
        <taxon>Actinopterygii</taxon>
        <taxon>Neopterygii</taxon>
        <taxon>Teleostei</taxon>
        <taxon>Neoteleostei</taxon>
        <taxon>Acanthomorphata</taxon>
        <taxon>Carangaria</taxon>
        <taxon>Pleuronectiformes</taxon>
        <taxon>Pleuronectoidei</taxon>
        <taxon>Pleuronectidae</taxon>
        <taxon>Pleuronectes</taxon>
    </lineage>
</organism>
<dbReference type="Proteomes" id="UP001153269">
    <property type="component" value="Unassembled WGS sequence"/>
</dbReference>
<dbReference type="GO" id="GO:0005737">
    <property type="term" value="C:cytoplasm"/>
    <property type="evidence" value="ECO:0007669"/>
    <property type="project" value="TreeGrafter"/>
</dbReference>
<dbReference type="PANTHER" id="PTHR22741:SF5">
    <property type="entry name" value="SRC KINASE SIGNALING INHIBITOR 1"/>
    <property type="match status" value="1"/>
</dbReference>
<sequence>MNHGLVTEQEVEQKSKELRILGETISELKNQFPSLQSKMRVVLRVEVEAVKFLKEEPHRLDALLKRCSSMTEALSSLRRQVTEGVWQNADDLSGHSKRAEDLDLLNSPPLSLSDLSSSSGLANWRPASDPDASGHEQDAQPAMSFRTRVLDDLPAGVRETSRCRLKSDW</sequence>
<reference evidence="2" key="1">
    <citation type="submission" date="2020-03" db="EMBL/GenBank/DDBJ databases">
        <authorList>
            <person name="Weist P."/>
        </authorList>
    </citation>
    <scope>NUCLEOTIDE SEQUENCE</scope>
</reference>
<evidence type="ECO:0000313" key="2">
    <source>
        <dbReference type="EMBL" id="CAB1417450.1"/>
    </source>
</evidence>
<evidence type="ECO:0008006" key="4">
    <source>
        <dbReference type="Google" id="ProtNLM"/>
    </source>
</evidence>
<gene>
    <name evidence="2" type="ORF">PLEPLA_LOCUS5252</name>
</gene>
<dbReference type="EMBL" id="CADEAL010000265">
    <property type="protein sequence ID" value="CAB1417450.1"/>
    <property type="molecule type" value="Genomic_DNA"/>
</dbReference>
<comment type="caution">
    <text evidence="2">The sequence shown here is derived from an EMBL/GenBank/DDBJ whole genome shotgun (WGS) entry which is preliminary data.</text>
</comment>
<proteinExistence type="predicted"/>
<dbReference type="GO" id="GO:0015629">
    <property type="term" value="C:actin cytoskeleton"/>
    <property type="evidence" value="ECO:0007669"/>
    <property type="project" value="TreeGrafter"/>
</dbReference>
<dbReference type="InterPro" id="IPR051825">
    <property type="entry name" value="SRCIN1"/>
</dbReference>
<name>A0A9N7Y407_PLEPL</name>
<protein>
    <recommendedName>
        <fullName evidence="4">SRC kinase signaling inhibitor 1</fullName>
    </recommendedName>
</protein>
<evidence type="ECO:0000313" key="3">
    <source>
        <dbReference type="Proteomes" id="UP001153269"/>
    </source>
</evidence>
<dbReference type="GO" id="GO:0014069">
    <property type="term" value="C:postsynaptic density"/>
    <property type="evidence" value="ECO:0007669"/>
    <property type="project" value="TreeGrafter"/>
</dbReference>
<feature type="region of interest" description="Disordered" evidence="1">
    <location>
        <begin position="116"/>
        <end position="147"/>
    </location>
</feature>
<keyword evidence="3" id="KW-1185">Reference proteome</keyword>
<dbReference type="AlphaFoldDB" id="A0A9N7Y407"/>
<dbReference type="GO" id="GO:0061001">
    <property type="term" value="P:regulation of dendritic spine morphogenesis"/>
    <property type="evidence" value="ECO:0007669"/>
    <property type="project" value="TreeGrafter"/>
</dbReference>
<accession>A0A9N7Y407</accession>
<dbReference type="PANTHER" id="PTHR22741">
    <property type="entry name" value="P140CAP/SNIP-RELATED"/>
    <property type="match status" value="1"/>
</dbReference>